<dbReference type="AlphaFoldDB" id="A0AAN9KQ84"/>
<protein>
    <submittedName>
        <fullName evidence="1">Uncharacterized protein</fullName>
    </submittedName>
</protein>
<dbReference type="EMBL" id="JAYMYQ010000007">
    <property type="protein sequence ID" value="KAK7320696.1"/>
    <property type="molecule type" value="Genomic_DNA"/>
</dbReference>
<accession>A0AAN9KQ84</accession>
<name>A0AAN9KQ84_CANGL</name>
<evidence type="ECO:0000313" key="2">
    <source>
        <dbReference type="Proteomes" id="UP001367508"/>
    </source>
</evidence>
<reference evidence="1 2" key="1">
    <citation type="submission" date="2024-01" db="EMBL/GenBank/DDBJ databases">
        <title>The genomes of 5 underutilized Papilionoideae crops provide insights into root nodulation and disease resistanc.</title>
        <authorList>
            <person name="Jiang F."/>
        </authorList>
    </citation>
    <scope>NUCLEOTIDE SEQUENCE [LARGE SCALE GENOMIC DNA]</scope>
    <source>
        <strain evidence="1">LVBAO_FW01</strain>
        <tissue evidence="1">Leaves</tissue>
    </source>
</reference>
<dbReference type="Proteomes" id="UP001367508">
    <property type="component" value="Unassembled WGS sequence"/>
</dbReference>
<comment type="caution">
    <text evidence="1">The sequence shown here is derived from an EMBL/GenBank/DDBJ whole genome shotgun (WGS) entry which is preliminary data.</text>
</comment>
<sequence>MERLRTSSFEKKKKLEISSSYHKMQPSDKIKLHHNDAAFLCCVIALPLLHRYATVLLGLRFCGSNRLQLNYHGFLEEENDEENSFTNVAFIIVCNDLDKDF</sequence>
<organism evidence="1 2">
    <name type="scientific">Canavalia gladiata</name>
    <name type="common">Sword bean</name>
    <name type="synonym">Dolichos gladiatus</name>
    <dbReference type="NCBI Taxonomy" id="3824"/>
    <lineage>
        <taxon>Eukaryota</taxon>
        <taxon>Viridiplantae</taxon>
        <taxon>Streptophyta</taxon>
        <taxon>Embryophyta</taxon>
        <taxon>Tracheophyta</taxon>
        <taxon>Spermatophyta</taxon>
        <taxon>Magnoliopsida</taxon>
        <taxon>eudicotyledons</taxon>
        <taxon>Gunneridae</taxon>
        <taxon>Pentapetalae</taxon>
        <taxon>rosids</taxon>
        <taxon>fabids</taxon>
        <taxon>Fabales</taxon>
        <taxon>Fabaceae</taxon>
        <taxon>Papilionoideae</taxon>
        <taxon>50 kb inversion clade</taxon>
        <taxon>NPAAA clade</taxon>
        <taxon>indigoferoid/millettioid clade</taxon>
        <taxon>Phaseoleae</taxon>
        <taxon>Canavalia</taxon>
    </lineage>
</organism>
<evidence type="ECO:0000313" key="1">
    <source>
        <dbReference type="EMBL" id="KAK7320696.1"/>
    </source>
</evidence>
<keyword evidence="2" id="KW-1185">Reference proteome</keyword>
<gene>
    <name evidence="1" type="ORF">VNO77_30403</name>
</gene>
<proteinExistence type="predicted"/>